<dbReference type="PANTHER" id="PTHR44757">
    <property type="entry name" value="DIGUANYLATE CYCLASE DGCP"/>
    <property type="match status" value="1"/>
</dbReference>
<dbReference type="EMBL" id="PPSW01000007">
    <property type="protein sequence ID" value="TLX48321.1"/>
    <property type="molecule type" value="Genomic_DNA"/>
</dbReference>
<dbReference type="InterPro" id="IPR013783">
    <property type="entry name" value="Ig-like_fold"/>
</dbReference>
<dbReference type="PANTHER" id="PTHR44757:SF2">
    <property type="entry name" value="BIOFILM ARCHITECTURE MAINTENANCE PROTEIN MBAA"/>
    <property type="match status" value="1"/>
</dbReference>
<comment type="caution">
    <text evidence="4">The sequence shown here is derived from an EMBL/GenBank/DDBJ whole genome shotgun (WGS) entry which is preliminary data.</text>
</comment>
<dbReference type="SUPFAM" id="SSF55073">
    <property type="entry name" value="Nucleotide cyclase"/>
    <property type="match status" value="1"/>
</dbReference>
<dbReference type="Pfam" id="PF00563">
    <property type="entry name" value="EAL"/>
    <property type="match status" value="1"/>
</dbReference>
<dbReference type="SUPFAM" id="SSF55785">
    <property type="entry name" value="PYP-like sensor domain (PAS domain)"/>
    <property type="match status" value="2"/>
</dbReference>
<dbReference type="CDD" id="cd01949">
    <property type="entry name" value="GGDEF"/>
    <property type="match status" value="1"/>
</dbReference>
<dbReference type="CDD" id="cd01948">
    <property type="entry name" value="EAL"/>
    <property type="match status" value="1"/>
</dbReference>
<dbReference type="Gene3D" id="2.130.10.10">
    <property type="entry name" value="YVTN repeat-like/Quinoprotein amine dehydrogenase"/>
    <property type="match status" value="2"/>
</dbReference>
<dbReference type="Pfam" id="PF07494">
    <property type="entry name" value="Reg_prop"/>
    <property type="match status" value="1"/>
</dbReference>
<evidence type="ECO:0000259" key="2">
    <source>
        <dbReference type="PROSITE" id="PS50883"/>
    </source>
</evidence>
<dbReference type="InterPro" id="IPR043128">
    <property type="entry name" value="Rev_trsase/Diguanyl_cyclase"/>
</dbReference>
<dbReference type="Gene3D" id="2.60.40.10">
    <property type="entry name" value="Immunoglobulins"/>
    <property type="match status" value="1"/>
</dbReference>
<dbReference type="Gene3D" id="3.30.70.270">
    <property type="match status" value="1"/>
</dbReference>
<dbReference type="InterPro" id="IPR000160">
    <property type="entry name" value="GGDEF_dom"/>
</dbReference>
<dbReference type="NCBIfam" id="TIGR00254">
    <property type="entry name" value="GGDEF"/>
    <property type="match status" value="1"/>
</dbReference>
<protein>
    <recommendedName>
        <fullName evidence="6">GGDEF-domain containing protein</fullName>
    </recommendedName>
</protein>
<dbReference type="PROSITE" id="PS50887">
    <property type="entry name" value="GGDEF"/>
    <property type="match status" value="1"/>
</dbReference>
<dbReference type="Gene3D" id="3.20.20.450">
    <property type="entry name" value="EAL domain"/>
    <property type="match status" value="1"/>
</dbReference>
<evidence type="ECO:0000259" key="3">
    <source>
        <dbReference type="PROSITE" id="PS50887"/>
    </source>
</evidence>
<reference evidence="4 5" key="1">
    <citation type="submission" date="2018-01" db="EMBL/GenBank/DDBJ databases">
        <title>Co-occurrence of chitin degradation, pigmentation and bioactivity in marine Pseudoalteromonas.</title>
        <authorList>
            <person name="Paulsen S."/>
            <person name="Gram L."/>
            <person name="Machado H."/>
        </authorList>
    </citation>
    <scope>NUCLEOTIDE SEQUENCE [LARGE SCALE GENOMIC DNA]</scope>
    <source>
        <strain evidence="4 5">S3663</strain>
    </source>
</reference>
<dbReference type="OrthoDB" id="9804951at2"/>
<dbReference type="InterPro" id="IPR052155">
    <property type="entry name" value="Biofilm_reg_signaling"/>
</dbReference>
<dbReference type="NCBIfam" id="TIGR00229">
    <property type="entry name" value="sensory_box"/>
    <property type="match status" value="1"/>
</dbReference>
<feature type="domain" description="PAC" evidence="1">
    <location>
        <begin position="1017"/>
        <end position="1069"/>
    </location>
</feature>
<dbReference type="InterPro" id="IPR011110">
    <property type="entry name" value="Reg_prop"/>
</dbReference>
<organism evidence="4 5">
    <name type="scientific">Pseudoalteromonas phenolica</name>
    <dbReference type="NCBI Taxonomy" id="161398"/>
    <lineage>
        <taxon>Bacteria</taxon>
        <taxon>Pseudomonadati</taxon>
        <taxon>Pseudomonadota</taxon>
        <taxon>Gammaproteobacteria</taxon>
        <taxon>Alteromonadales</taxon>
        <taxon>Pseudoalteromonadaceae</taxon>
        <taxon>Pseudoalteromonas</taxon>
    </lineage>
</organism>
<dbReference type="Proteomes" id="UP000309186">
    <property type="component" value="Unassembled WGS sequence"/>
</dbReference>
<dbReference type="SMART" id="SM00086">
    <property type="entry name" value="PAC"/>
    <property type="match status" value="2"/>
</dbReference>
<dbReference type="InterPro" id="IPR000700">
    <property type="entry name" value="PAS-assoc_C"/>
</dbReference>
<dbReference type="SUPFAM" id="SSF141868">
    <property type="entry name" value="EAL domain-like"/>
    <property type="match status" value="1"/>
</dbReference>
<dbReference type="Pfam" id="PF00990">
    <property type="entry name" value="GGDEF"/>
    <property type="match status" value="1"/>
</dbReference>
<dbReference type="SMART" id="SM00267">
    <property type="entry name" value="GGDEF"/>
    <property type="match status" value="1"/>
</dbReference>
<proteinExistence type="predicted"/>
<dbReference type="InterPro" id="IPR001610">
    <property type="entry name" value="PAC"/>
</dbReference>
<dbReference type="InterPro" id="IPR000014">
    <property type="entry name" value="PAS"/>
</dbReference>
<dbReference type="InterPro" id="IPR035965">
    <property type="entry name" value="PAS-like_dom_sf"/>
</dbReference>
<feature type="domain" description="GGDEF" evidence="3">
    <location>
        <begin position="1101"/>
        <end position="1234"/>
    </location>
</feature>
<accession>A0A5R9Q591</accession>
<dbReference type="InterPro" id="IPR001633">
    <property type="entry name" value="EAL_dom"/>
</dbReference>
<evidence type="ECO:0000313" key="4">
    <source>
        <dbReference type="EMBL" id="TLX48321.1"/>
    </source>
</evidence>
<evidence type="ECO:0000313" key="5">
    <source>
        <dbReference type="Proteomes" id="UP000309186"/>
    </source>
</evidence>
<dbReference type="SUPFAM" id="SSF82171">
    <property type="entry name" value="DPP6 N-terminal domain-like"/>
    <property type="match status" value="1"/>
</dbReference>
<dbReference type="PROSITE" id="PS50883">
    <property type="entry name" value="EAL"/>
    <property type="match status" value="1"/>
</dbReference>
<dbReference type="InterPro" id="IPR035919">
    <property type="entry name" value="EAL_sf"/>
</dbReference>
<gene>
    <name evidence="4" type="ORF">C1E24_05865</name>
</gene>
<name>A0A5R9Q591_9GAMM</name>
<dbReference type="Pfam" id="PF08447">
    <property type="entry name" value="PAS_3"/>
    <property type="match status" value="1"/>
</dbReference>
<feature type="domain" description="EAL" evidence="2">
    <location>
        <begin position="1243"/>
        <end position="1495"/>
    </location>
</feature>
<dbReference type="Gene3D" id="3.30.450.20">
    <property type="entry name" value="PAS domain"/>
    <property type="match status" value="2"/>
</dbReference>
<evidence type="ECO:0008006" key="6">
    <source>
        <dbReference type="Google" id="ProtNLM"/>
    </source>
</evidence>
<sequence>MHLKPYFFFIISLLFISFNSFSNQQIYRLSTEEGLSQANVNNIVQDPLGYIWIATEQGLNRYDGIDVSLPKQIKNFLHEQIFHINMVDDTFLFVSTSFDGSYLINVHTLEKKKIYSGRLSDSQSFTSPINAILKVDKHLYAAINNHVYKISLVSYESQLIGSVETGQSIRTFLYHGKHLLVGATDGLYSLSADAEVLTKHTFLKEQEANELNQNVKLLKLDEELGLLIGTVEGLYATPILDVGFDYEQTTNLIASLNIWDHELTPAGEFIATEFGLYKFNRKTKDLTKALSLDETEFKLNQPNILALELDANNVLWMATHNGTYYWPLSSLMFNTVSQTGSEFINNNVWSIYQLSDGSILYGTDNGVVHISSLSEPSKPNFYFQSLNKKDVYGANTVYEIFQTDIDSQLVYLDTFQGLKLLDLETKTVTNPSVVKSSVEAPFDSLNSSSKRINSKQIAFLTESDYYIYDTSNQTVVTVEGLAELLPISSAYRFLAPLPTRPEDIIISTIKGLYAYSVDSKVLTPIFEFDNANDKVFQVIDDWEIVNESLWLTSSHHGLIELDLATFKVIKSLNKDYGLDKQALYEVMSDPYGFLWFTAQSGLFRYELNTGFLEKYTIKNGLPNNEFNAGASLKLNNQTFVFGTVSGLTWLNTEDFIDYSNIIKTPLSVTDIKLMSSTLNYSPSFLSKNLLKLAHDDAGLEIKFTNFDFTHQRISKFNALITGPEEVILNNLDRTKLFFPKLAPGNYTLTISETSLDGNKLIDSLTIPIEVEYYFLNSPTSWLIYFIVVASLLLLSYRQGKNRQTTIQKALLAVTTSKQQTEMALKSTKSGTWKVDLTKKLIYQYRNKTSTRESGQQNELQLNRFIELVHPEDRQKVSSQWGALSASKNPNINLTYRLQNLIGEWLWFQDIGQVTEWDNEGNPRIVSGIYSNITDSKATNLQASILGQAFSQIDEWLLILDTQLTPISVNHSFCDAFSLNEKNALNDLTFMTFTKILGKKKLRQLIDKIKTLNANQNFKMELTVETKNHLVKPIHVSVNAIANDAGVIEHYVIVMSDLTEQKKAENELRYLANYDSLTNLPNRNLMLQHIEFAIFDAQNSSSTCALLFIDLDKFKPINDAYGHQAGDKLLIKISERINELLPEHCILGRQSGDEFLVLVKDVMTPESLTALTSNLISVLPEKIDLDGISVSVSASIGVALYPFDAKSSEELIRHADIAMFQAKQLGRNGYKYFTTSMIEQYNRKMVLETALKTAYKDSAFYNHYQPIVNTSSGKMIGVELLLRWQLEGENISPTDFIPIAEETGLIELMTEQALKRALVELKPLFDKNDQFYLSLNLSPIHIIRAETAENLCNILTSYQLPTSRLRLEITETSLMEDKEKAKASLNMLKEAGFKLLLDDFGTGYSSLTYLNQFPIDIIKIDQSFVRKMDEQHTNKSIVKTIHSLARNLNMFCIAEGVETQTQLKFLTDLGCHYMQGYFFSKPLSIEALLEKDENKTSWR</sequence>
<evidence type="ECO:0000259" key="1">
    <source>
        <dbReference type="PROSITE" id="PS50113"/>
    </source>
</evidence>
<dbReference type="InterPro" id="IPR013655">
    <property type="entry name" value="PAS_fold_3"/>
</dbReference>
<dbReference type="SMART" id="SM00052">
    <property type="entry name" value="EAL"/>
    <property type="match status" value="1"/>
</dbReference>
<dbReference type="RefSeq" id="WP_138479606.1">
    <property type="nucleotide sequence ID" value="NZ_PPSW01000007.1"/>
</dbReference>
<dbReference type="InterPro" id="IPR015943">
    <property type="entry name" value="WD40/YVTN_repeat-like_dom_sf"/>
</dbReference>
<dbReference type="PROSITE" id="PS50113">
    <property type="entry name" value="PAC"/>
    <property type="match status" value="1"/>
</dbReference>
<dbReference type="InterPro" id="IPR029787">
    <property type="entry name" value="Nucleotide_cyclase"/>
</dbReference>